<evidence type="ECO:0000313" key="2">
    <source>
        <dbReference type="EMBL" id="KAL2612338.1"/>
    </source>
</evidence>
<accession>A0ABD1XTP8</accession>
<dbReference type="AlphaFoldDB" id="A0ABD1XTP8"/>
<dbReference type="Proteomes" id="UP001605036">
    <property type="component" value="Unassembled WGS sequence"/>
</dbReference>
<feature type="signal peptide" evidence="1">
    <location>
        <begin position="1"/>
        <end position="20"/>
    </location>
</feature>
<keyword evidence="3" id="KW-1185">Reference proteome</keyword>
<gene>
    <name evidence="2" type="ORF">R1flu_024030</name>
</gene>
<reference evidence="2 3" key="1">
    <citation type="submission" date="2024-09" db="EMBL/GenBank/DDBJ databases">
        <title>Chromosome-scale assembly of Riccia fluitans.</title>
        <authorList>
            <person name="Paukszto L."/>
            <person name="Sawicki J."/>
            <person name="Karawczyk K."/>
            <person name="Piernik-Szablinska J."/>
            <person name="Szczecinska M."/>
            <person name="Mazdziarz M."/>
        </authorList>
    </citation>
    <scope>NUCLEOTIDE SEQUENCE [LARGE SCALE GENOMIC DNA]</scope>
    <source>
        <strain evidence="2">Rf_01</strain>
        <tissue evidence="2">Aerial parts of the thallus</tissue>
    </source>
</reference>
<evidence type="ECO:0000256" key="1">
    <source>
        <dbReference type="SAM" id="SignalP"/>
    </source>
</evidence>
<keyword evidence="1" id="KW-0732">Signal</keyword>
<proteinExistence type="predicted"/>
<feature type="chain" id="PRO_5044758206" evidence="1">
    <location>
        <begin position="21"/>
        <end position="79"/>
    </location>
</feature>
<sequence>MSRFLMIIMGAFLLTTLDMGAIVEASARGRFDMKSVIRKTVNQSINQCSEYYNVRPASSEGRLAKTKLAHFPFVTLEIA</sequence>
<dbReference type="EMBL" id="JBHFFA010000007">
    <property type="protein sequence ID" value="KAL2612338.1"/>
    <property type="molecule type" value="Genomic_DNA"/>
</dbReference>
<comment type="caution">
    <text evidence="2">The sequence shown here is derived from an EMBL/GenBank/DDBJ whole genome shotgun (WGS) entry which is preliminary data.</text>
</comment>
<organism evidence="2 3">
    <name type="scientific">Riccia fluitans</name>
    <dbReference type="NCBI Taxonomy" id="41844"/>
    <lineage>
        <taxon>Eukaryota</taxon>
        <taxon>Viridiplantae</taxon>
        <taxon>Streptophyta</taxon>
        <taxon>Embryophyta</taxon>
        <taxon>Marchantiophyta</taxon>
        <taxon>Marchantiopsida</taxon>
        <taxon>Marchantiidae</taxon>
        <taxon>Marchantiales</taxon>
        <taxon>Ricciaceae</taxon>
        <taxon>Riccia</taxon>
    </lineage>
</organism>
<evidence type="ECO:0000313" key="3">
    <source>
        <dbReference type="Proteomes" id="UP001605036"/>
    </source>
</evidence>
<protein>
    <submittedName>
        <fullName evidence="2">Uncharacterized protein</fullName>
    </submittedName>
</protein>
<name>A0ABD1XTP8_9MARC</name>